<dbReference type="GO" id="GO:0031941">
    <property type="term" value="C:filamentous actin"/>
    <property type="evidence" value="ECO:0007669"/>
    <property type="project" value="TreeGrafter"/>
</dbReference>
<dbReference type="InterPro" id="IPR050604">
    <property type="entry name" value="PDZ-LIM_domain"/>
</dbReference>
<feature type="domain" description="LIM zinc-binding" evidence="5">
    <location>
        <begin position="146"/>
        <end position="206"/>
    </location>
</feature>
<accession>A0A7R9LUP6</accession>
<keyword evidence="1 4" id="KW-0479">Metal-binding</keyword>
<dbReference type="PROSITE" id="PS00478">
    <property type="entry name" value="LIM_DOMAIN_1"/>
    <property type="match status" value="3"/>
</dbReference>
<keyword evidence="7" id="KW-1185">Reference proteome</keyword>
<dbReference type="InterPro" id="IPR001781">
    <property type="entry name" value="Znf_LIM"/>
</dbReference>
<dbReference type="GO" id="GO:0046872">
    <property type="term" value="F:metal ion binding"/>
    <property type="evidence" value="ECO:0007669"/>
    <property type="project" value="UniProtKB-KW"/>
</dbReference>
<dbReference type="Proteomes" id="UP000759131">
    <property type="component" value="Unassembled WGS sequence"/>
</dbReference>
<sequence length="211" mass="24461">PLSPNNFKEKDGKPYCNKHFQEMFLPKCYGCKLPIADKVLKALGKTWHPECFACVQCHKPLGTDGYREKDGLPYCDFDYHALFSPKCAACHAPIREKCLTAMGRTWHPEHFLCQHCNKQLSDDPEGYHEHNDKSYCRPCYVELFAPYCRACNKPIVDKICVTALDAKWHPDCFVCRDCHCPLKTGNYFEFEGEPYCEDHFRCKMCPDCVKL</sequence>
<feature type="domain" description="LIM zinc-binding" evidence="5">
    <location>
        <begin position="86"/>
        <end position="145"/>
    </location>
</feature>
<dbReference type="OrthoDB" id="15567at2759"/>
<dbReference type="GO" id="GO:0003779">
    <property type="term" value="F:actin binding"/>
    <property type="evidence" value="ECO:0007669"/>
    <property type="project" value="TreeGrafter"/>
</dbReference>
<feature type="domain" description="LIM zinc-binding" evidence="5">
    <location>
        <begin position="26"/>
        <end position="85"/>
    </location>
</feature>
<feature type="non-terminal residue" evidence="6">
    <location>
        <position position="1"/>
    </location>
</feature>
<dbReference type="Gene3D" id="2.10.110.10">
    <property type="entry name" value="Cysteine Rich Protein"/>
    <property type="match status" value="3"/>
</dbReference>
<keyword evidence="2 4" id="KW-0862">Zinc</keyword>
<feature type="non-terminal residue" evidence="6">
    <location>
        <position position="211"/>
    </location>
</feature>
<proteinExistence type="predicted"/>
<dbReference type="Pfam" id="PF00412">
    <property type="entry name" value="LIM"/>
    <property type="match status" value="3"/>
</dbReference>
<dbReference type="GO" id="GO:0001725">
    <property type="term" value="C:stress fiber"/>
    <property type="evidence" value="ECO:0007669"/>
    <property type="project" value="TreeGrafter"/>
</dbReference>
<dbReference type="FunFam" id="2.10.110.10:FF:000018">
    <property type="entry name" value="Paxillin isoform 1"/>
    <property type="match status" value="2"/>
</dbReference>
<dbReference type="SUPFAM" id="SSF57716">
    <property type="entry name" value="Glucocorticoid receptor-like (DNA-binding domain)"/>
    <property type="match status" value="3"/>
</dbReference>
<evidence type="ECO:0000313" key="7">
    <source>
        <dbReference type="Proteomes" id="UP000759131"/>
    </source>
</evidence>
<dbReference type="PROSITE" id="PS50023">
    <property type="entry name" value="LIM_DOMAIN_2"/>
    <property type="match status" value="3"/>
</dbReference>
<dbReference type="EMBL" id="CAJPIZ010042669">
    <property type="protein sequence ID" value="CAG2121888.1"/>
    <property type="molecule type" value="Genomic_DNA"/>
</dbReference>
<dbReference type="SMART" id="SM00132">
    <property type="entry name" value="LIM"/>
    <property type="match status" value="3"/>
</dbReference>
<dbReference type="PANTHER" id="PTHR24214">
    <property type="entry name" value="PDZ AND LIM DOMAIN PROTEIN ZASP"/>
    <property type="match status" value="1"/>
</dbReference>
<name>A0A7R9LUP6_9ACAR</name>
<dbReference type="GO" id="GO:0061061">
    <property type="term" value="P:muscle structure development"/>
    <property type="evidence" value="ECO:0007669"/>
    <property type="project" value="TreeGrafter"/>
</dbReference>
<evidence type="ECO:0000256" key="3">
    <source>
        <dbReference type="ARBA" id="ARBA00023038"/>
    </source>
</evidence>
<dbReference type="GO" id="GO:0051371">
    <property type="term" value="F:muscle alpha-actinin binding"/>
    <property type="evidence" value="ECO:0007669"/>
    <property type="project" value="TreeGrafter"/>
</dbReference>
<evidence type="ECO:0000256" key="2">
    <source>
        <dbReference type="ARBA" id="ARBA00022833"/>
    </source>
</evidence>
<gene>
    <name evidence="6" type="ORF">OSB1V03_LOCUS21834</name>
</gene>
<evidence type="ECO:0000256" key="1">
    <source>
        <dbReference type="ARBA" id="ARBA00022723"/>
    </source>
</evidence>
<organism evidence="6">
    <name type="scientific">Medioppia subpectinata</name>
    <dbReference type="NCBI Taxonomy" id="1979941"/>
    <lineage>
        <taxon>Eukaryota</taxon>
        <taxon>Metazoa</taxon>
        <taxon>Ecdysozoa</taxon>
        <taxon>Arthropoda</taxon>
        <taxon>Chelicerata</taxon>
        <taxon>Arachnida</taxon>
        <taxon>Acari</taxon>
        <taxon>Acariformes</taxon>
        <taxon>Sarcoptiformes</taxon>
        <taxon>Oribatida</taxon>
        <taxon>Brachypylina</taxon>
        <taxon>Oppioidea</taxon>
        <taxon>Oppiidae</taxon>
        <taxon>Medioppia</taxon>
    </lineage>
</organism>
<evidence type="ECO:0000259" key="5">
    <source>
        <dbReference type="PROSITE" id="PS50023"/>
    </source>
</evidence>
<protein>
    <recommendedName>
        <fullName evidence="5">LIM zinc-binding domain-containing protein</fullName>
    </recommendedName>
</protein>
<reference evidence="6" key="1">
    <citation type="submission" date="2020-11" db="EMBL/GenBank/DDBJ databases">
        <authorList>
            <person name="Tran Van P."/>
        </authorList>
    </citation>
    <scope>NUCLEOTIDE SEQUENCE</scope>
</reference>
<dbReference type="PANTHER" id="PTHR24214:SF61">
    <property type="entry name" value="PDZ AND LIM DOMAIN PROTEIN 3-LIKE"/>
    <property type="match status" value="1"/>
</dbReference>
<dbReference type="EMBL" id="OC897244">
    <property type="protein sequence ID" value="CAD7648231.1"/>
    <property type="molecule type" value="Genomic_DNA"/>
</dbReference>
<evidence type="ECO:0000313" key="6">
    <source>
        <dbReference type="EMBL" id="CAD7648231.1"/>
    </source>
</evidence>
<dbReference type="GO" id="GO:0030018">
    <property type="term" value="C:Z disc"/>
    <property type="evidence" value="ECO:0007669"/>
    <property type="project" value="TreeGrafter"/>
</dbReference>
<keyword evidence="3 4" id="KW-0440">LIM domain</keyword>
<dbReference type="GO" id="GO:0005912">
    <property type="term" value="C:adherens junction"/>
    <property type="evidence" value="ECO:0007669"/>
    <property type="project" value="TreeGrafter"/>
</dbReference>
<dbReference type="AlphaFoldDB" id="A0A7R9LUP6"/>
<evidence type="ECO:0000256" key="4">
    <source>
        <dbReference type="PROSITE-ProRule" id="PRU00125"/>
    </source>
</evidence>
<dbReference type="GO" id="GO:0030036">
    <property type="term" value="P:actin cytoskeleton organization"/>
    <property type="evidence" value="ECO:0007669"/>
    <property type="project" value="TreeGrafter"/>
</dbReference>